<dbReference type="EMBL" id="BOOP01000048">
    <property type="protein sequence ID" value="GII42900.1"/>
    <property type="molecule type" value="Genomic_DNA"/>
</dbReference>
<comment type="caution">
    <text evidence="1">The sequence shown here is derived from an EMBL/GenBank/DDBJ whole genome shotgun (WGS) entry which is preliminary data.</text>
</comment>
<accession>A0A8J3UQP6</accession>
<gene>
    <name evidence="1" type="ORF">Pph01_79030</name>
</gene>
<organism evidence="1 2">
    <name type="scientific">Planotetraspora phitsanulokensis</name>
    <dbReference type="NCBI Taxonomy" id="575192"/>
    <lineage>
        <taxon>Bacteria</taxon>
        <taxon>Bacillati</taxon>
        <taxon>Actinomycetota</taxon>
        <taxon>Actinomycetes</taxon>
        <taxon>Streptosporangiales</taxon>
        <taxon>Streptosporangiaceae</taxon>
        <taxon>Planotetraspora</taxon>
    </lineage>
</organism>
<protein>
    <submittedName>
        <fullName evidence="1">Uncharacterized protein</fullName>
    </submittedName>
</protein>
<evidence type="ECO:0000313" key="1">
    <source>
        <dbReference type="EMBL" id="GII42900.1"/>
    </source>
</evidence>
<keyword evidence="2" id="KW-1185">Reference proteome</keyword>
<sequence>MSGLTRLGRRRLENLANTWNPRMEAATDDASLAKVCFDRAKAAARSAQRGGNPRAMHELAVLLATWAEGHETAEARRL</sequence>
<evidence type="ECO:0000313" key="2">
    <source>
        <dbReference type="Proteomes" id="UP000622547"/>
    </source>
</evidence>
<reference evidence="1 2" key="1">
    <citation type="submission" date="2021-01" db="EMBL/GenBank/DDBJ databases">
        <title>Whole genome shotgun sequence of Planotetraspora phitsanulokensis NBRC 104273.</title>
        <authorList>
            <person name="Komaki H."/>
            <person name="Tamura T."/>
        </authorList>
    </citation>
    <scope>NUCLEOTIDE SEQUENCE [LARGE SCALE GENOMIC DNA]</scope>
    <source>
        <strain evidence="1 2">NBRC 104273</strain>
    </source>
</reference>
<proteinExistence type="predicted"/>
<dbReference type="Proteomes" id="UP000622547">
    <property type="component" value="Unassembled WGS sequence"/>
</dbReference>
<dbReference type="AlphaFoldDB" id="A0A8J3UQP6"/>
<name>A0A8J3UQP6_9ACTN</name>
<dbReference type="RefSeq" id="WP_204078313.1">
    <property type="nucleotide sequence ID" value="NZ_BAABHI010000090.1"/>
</dbReference>